<dbReference type="Proteomes" id="UP000502611">
    <property type="component" value="Chromosome"/>
</dbReference>
<dbReference type="EMBL" id="CP053021">
    <property type="protein sequence ID" value="QJR01774.1"/>
    <property type="molecule type" value="Genomic_DNA"/>
</dbReference>
<name>A0A177JJA0_SPHYA</name>
<reference evidence="1 3" key="1">
    <citation type="submission" date="2016-02" db="EMBL/GenBank/DDBJ databases">
        <authorList>
            <person name="Wen L."/>
            <person name="He K."/>
            <person name="Yang H."/>
        </authorList>
    </citation>
    <scope>NUCLEOTIDE SEQUENCE [LARGE SCALE GENOMIC DNA]</scope>
    <source>
        <strain evidence="1 3">CD09_2</strain>
    </source>
</reference>
<protein>
    <submittedName>
        <fullName evidence="1">Uncharacterized protein</fullName>
    </submittedName>
</protein>
<sequence>MASQALKFPKSPEIKRLIKAARDAGMQIGSIDIRPDGVTIYPPAKEQGQSPYDIWKAQNQS</sequence>
<evidence type="ECO:0000313" key="2">
    <source>
        <dbReference type="EMBL" id="QJR01774.1"/>
    </source>
</evidence>
<organism evidence="1 3">
    <name type="scientific">Sphingobium yanoikuyae</name>
    <name type="common">Sphingomonas yanoikuyae</name>
    <dbReference type="NCBI Taxonomy" id="13690"/>
    <lineage>
        <taxon>Bacteria</taxon>
        <taxon>Pseudomonadati</taxon>
        <taxon>Pseudomonadota</taxon>
        <taxon>Alphaproteobacteria</taxon>
        <taxon>Sphingomonadales</taxon>
        <taxon>Sphingomonadaceae</taxon>
        <taxon>Sphingobium</taxon>
    </lineage>
</organism>
<dbReference type="RefSeq" id="WP_063976845.1">
    <property type="nucleotide sequence ID" value="NZ_CP053021.1"/>
</dbReference>
<evidence type="ECO:0000313" key="1">
    <source>
        <dbReference type="EMBL" id="OAH41292.1"/>
    </source>
</evidence>
<accession>A0A177JJA0</accession>
<dbReference type="Proteomes" id="UP000077262">
    <property type="component" value="Unassembled WGS sequence"/>
</dbReference>
<dbReference type="AlphaFoldDB" id="A0A177JJA0"/>
<gene>
    <name evidence="1" type="ORF">AX777_11440</name>
    <name evidence="2" type="ORF">HH800_05920</name>
</gene>
<dbReference type="EMBL" id="LSTR01000057">
    <property type="protein sequence ID" value="OAH41292.1"/>
    <property type="molecule type" value="Genomic_DNA"/>
</dbReference>
<proteinExistence type="predicted"/>
<dbReference type="OrthoDB" id="9956161at2"/>
<evidence type="ECO:0000313" key="4">
    <source>
        <dbReference type="Proteomes" id="UP000502611"/>
    </source>
</evidence>
<reference evidence="2 4" key="2">
    <citation type="submission" date="2020-04" db="EMBL/GenBank/DDBJ databases">
        <title>The Whole Genome Analysis of High salt-tolerant Sphingobium yanoikuyae YC-XJ2 with Aryl organophosphorus flame retardants (aryl-OPFRs)-degrading capacity and characteristics of Related phosphotriesterase.</title>
        <authorList>
            <person name="Li X."/>
        </authorList>
    </citation>
    <scope>NUCLEOTIDE SEQUENCE [LARGE SCALE GENOMIC DNA]</scope>
    <source>
        <strain evidence="2 4">YC-XJ2</strain>
    </source>
</reference>
<evidence type="ECO:0000313" key="3">
    <source>
        <dbReference type="Proteomes" id="UP000077262"/>
    </source>
</evidence>